<feature type="region of interest" description="Disordered" evidence="1">
    <location>
        <begin position="382"/>
        <end position="478"/>
    </location>
</feature>
<dbReference type="EMBL" id="CP063405">
    <property type="protein sequence ID" value="QSZ30274.1"/>
    <property type="molecule type" value="Genomic_DNA"/>
</dbReference>
<evidence type="ECO:0000313" key="2">
    <source>
        <dbReference type="EMBL" id="QSZ30274.1"/>
    </source>
</evidence>
<protein>
    <submittedName>
        <fullName evidence="2">Uncharacterized protein</fullName>
    </submittedName>
</protein>
<dbReference type="OrthoDB" id="3491794at2759"/>
<feature type="compositionally biased region" description="Low complexity" evidence="1">
    <location>
        <begin position="68"/>
        <end position="88"/>
    </location>
</feature>
<proteinExistence type="predicted"/>
<evidence type="ECO:0000313" key="3">
    <source>
        <dbReference type="Proteomes" id="UP000672032"/>
    </source>
</evidence>
<dbReference type="Proteomes" id="UP000672032">
    <property type="component" value="Chromosome 1"/>
</dbReference>
<dbReference type="AlphaFoldDB" id="A0A8A3P330"/>
<feature type="compositionally biased region" description="Polar residues" evidence="1">
    <location>
        <begin position="385"/>
        <end position="400"/>
    </location>
</feature>
<feature type="compositionally biased region" description="Polar residues" evidence="1">
    <location>
        <begin position="89"/>
        <end position="112"/>
    </location>
</feature>
<feature type="compositionally biased region" description="Basic and acidic residues" evidence="1">
    <location>
        <begin position="444"/>
        <end position="453"/>
    </location>
</feature>
<accession>A0A8A3P330</accession>
<organism evidence="2 3">
    <name type="scientific">Monilinia vaccinii-corymbosi</name>
    <dbReference type="NCBI Taxonomy" id="61207"/>
    <lineage>
        <taxon>Eukaryota</taxon>
        <taxon>Fungi</taxon>
        <taxon>Dikarya</taxon>
        <taxon>Ascomycota</taxon>
        <taxon>Pezizomycotina</taxon>
        <taxon>Leotiomycetes</taxon>
        <taxon>Helotiales</taxon>
        <taxon>Sclerotiniaceae</taxon>
        <taxon>Monilinia</taxon>
    </lineage>
</organism>
<keyword evidence="3" id="KW-1185">Reference proteome</keyword>
<evidence type="ECO:0000256" key="1">
    <source>
        <dbReference type="SAM" id="MobiDB-lite"/>
    </source>
</evidence>
<name>A0A8A3P330_9HELO</name>
<feature type="region of interest" description="Disordered" evidence="1">
    <location>
        <begin position="63"/>
        <end position="119"/>
    </location>
</feature>
<gene>
    <name evidence="2" type="ORF">DSL72_004796</name>
</gene>
<reference evidence="2" key="1">
    <citation type="submission" date="2020-10" db="EMBL/GenBank/DDBJ databases">
        <title>Genome Sequence of Monilinia vaccinii-corymbosi Sheds Light on Mummy Berry Disease Infection of Blueberry and Mating Type.</title>
        <authorList>
            <person name="Yow A.G."/>
            <person name="Zhang Y."/>
            <person name="Bansal K."/>
            <person name="Eacker S.M."/>
            <person name="Sullivan S."/>
            <person name="Liachko I."/>
            <person name="Cubeta M.A."/>
            <person name="Rollins J.A."/>
            <person name="Ashrafi H."/>
        </authorList>
    </citation>
    <scope>NUCLEOTIDE SEQUENCE</scope>
    <source>
        <strain evidence="2">RL-1</strain>
    </source>
</reference>
<sequence>MALLSEDCAANTLSNALDKLCSDDIAKSEILRASFRLFFEKCTAEQCWQLIPPSHKTTIMKRSKLEDSNGTSDSPSDSSSLSCPSSNNTIQPLLNPDTRNPSTCVEETSVQQDPPLHSSPSMVMLSEKYFRSKIPGIIPKHVHRLKQVTRGLREAKQLSFDSYEKLWSQKNGIFESSEHGLERFCRLQQGLQRIKSGTAKHDCAARLTLVFMNHQVNHLACMLRSNSKFKRGEGATTAAFDQLVKISNIPLKTLKLDYTKSINYLHLIKMGGPGSLLELGSDVNSFWEKHMNKNNIKLVLEYRKSHLPAIEKRAQSLNVVAARTIVRGFLAYGWSLPELFSSCSSLIELIKPYCELEQFVDKELYQGEEINRHLTDVSLNREEATQGQQLPSGGNSSITVGSEAGPNGYERDSISDEQVESGSRGKKRGSELPDEADGPPIQRRHVDIYRSHDSSLSQSSNSVTHGREGSIGNSPSRDAEVGAIEEHAIDGRTQTTNEERRSHFVFNNAQEEKLDKNLQEPFRSPAMAMFQSGLGNHEQCIVVMFPQDWERDVTFSIRTAGLKMIELLDLQFLLQVECAQGQIQQYSNMPNVSLHMRIKKIKHYA</sequence>